<gene>
    <name evidence="1" type="ORF">ITP53_47720</name>
</gene>
<organism evidence="1 2">
    <name type="scientific">Nonomuraea cypriaca</name>
    <dbReference type="NCBI Taxonomy" id="1187855"/>
    <lineage>
        <taxon>Bacteria</taxon>
        <taxon>Bacillati</taxon>
        <taxon>Actinomycetota</taxon>
        <taxon>Actinomycetes</taxon>
        <taxon>Streptosporangiales</taxon>
        <taxon>Streptosporangiaceae</taxon>
        <taxon>Nonomuraea</taxon>
    </lineage>
</organism>
<reference evidence="1" key="1">
    <citation type="submission" date="2020-11" db="EMBL/GenBank/DDBJ databases">
        <title>Whole-genome analyses of Nonomuraea sp. K274.</title>
        <authorList>
            <person name="Veyisoglu A."/>
        </authorList>
    </citation>
    <scope>NUCLEOTIDE SEQUENCE</scope>
    <source>
        <strain evidence="1">K274</strain>
    </source>
</reference>
<keyword evidence="2" id="KW-1185">Reference proteome</keyword>
<evidence type="ECO:0000313" key="2">
    <source>
        <dbReference type="Proteomes" id="UP000605361"/>
    </source>
</evidence>
<name>A0A931F423_9ACTN</name>
<proteinExistence type="predicted"/>
<comment type="caution">
    <text evidence="1">The sequence shown here is derived from an EMBL/GenBank/DDBJ whole genome shotgun (WGS) entry which is preliminary data.</text>
</comment>
<dbReference type="AlphaFoldDB" id="A0A931F423"/>
<dbReference type="Proteomes" id="UP000605361">
    <property type="component" value="Unassembled WGS sequence"/>
</dbReference>
<sequence>MIDEIKRLERSWAEVDVQISGALNSIGAGMTGPGLLKDVGYQIGQQVPGLQRRLDLIVATQKIGLDKGVVWADETCVQAVGGEFAGCDVAAEGAGPRVSERISSRPPA</sequence>
<evidence type="ECO:0000313" key="1">
    <source>
        <dbReference type="EMBL" id="MBF8193235.1"/>
    </source>
</evidence>
<accession>A0A931F423</accession>
<dbReference type="EMBL" id="JADOGI010000266">
    <property type="protein sequence ID" value="MBF8193235.1"/>
    <property type="molecule type" value="Genomic_DNA"/>
</dbReference>
<protein>
    <submittedName>
        <fullName evidence="1">Uncharacterized protein</fullName>
    </submittedName>
</protein>